<keyword evidence="4" id="KW-1185">Reference proteome</keyword>
<accession>A0A8H5CS99</accession>
<keyword evidence="1" id="KW-0238">DNA-binding</keyword>
<dbReference type="GO" id="GO:0003677">
    <property type="term" value="F:DNA binding"/>
    <property type="evidence" value="ECO:0007669"/>
    <property type="project" value="UniProtKB-KW"/>
</dbReference>
<evidence type="ECO:0000313" key="4">
    <source>
        <dbReference type="Proteomes" id="UP000559027"/>
    </source>
</evidence>
<dbReference type="PROSITE" id="PS51253">
    <property type="entry name" value="HTH_CENPB"/>
    <property type="match status" value="1"/>
</dbReference>
<dbReference type="InterPro" id="IPR006600">
    <property type="entry name" value="HTH_CenpB_DNA-bd_dom"/>
</dbReference>
<evidence type="ECO:0000256" key="1">
    <source>
        <dbReference type="ARBA" id="ARBA00023125"/>
    </source>
</evidence>
<comment type="caution">
    <text evidence="3">The sequence shown here is derived from an EMBL/GenBank/DDBJ whole genome shotgun (WGS) entry which is preliminary data.</text>
</comment>
<dbReference type="AlphaFoldDB" id="A0A8H5CS99"/>
<gene>
    <name evidence="3" type="ORF">D9756_010959</name>
</gene>
<dbReference type="SUPFAM" id="SSF46689">
    <property type="entry name" value="Homeodomain-like"/>
    <property type="match status" value="1"/>
</dbReference>
<dbReference type="OrthoDB" id="3041592at2759"/>
<evidence type="ECO:0000259" key="2">
    <source>
        <dbReference type="PROSITE" id="PS51253"/>
    </source>
</evidence>
<organism evidence="3 4">
    <name type="scientific">Leucocoprinus leucothites</name>
    <dbReference type="NCBI Taxonomy" id="201217"/>
    <lineage>
        <taxon>Eukaryota</taxon>
        <taxon>Fungi</taxon>
        <taxon>Dikarya</taxon>
        <taxon>Basidiomycota</taxon>
        <taxon>Agaricomycotina</taxon>
        <taxon>Agaricomycetes</taxon>
        <taxon>Agaricomycetidae</taxon>
        <taxon>Agaricales</taxon>
        <taxon>Agaricineae</taxon>
        <taxon>Agaricaceae</taxon>
        <taxon>Leucocoprinus</taxon>
    </lineage>
</organism>
<dbReference type="Proteomes" id="UP000559027">
    <property type="component" value="Unassembled WGS sequence"/>
</dbReference>
<proteinExistence type="predicted"/>
<sequence length="247" mass="28698">MPLLYKLCVKKAKHNPNAPKTPVQSSQAKKRCINLILHDWMMVLVFVNEHPDMTQQQVANHFATFLIAHINKTPNALSSKRPHIVTCLDMERALFLWVKHMEEKEEYVSRPMLVTKQQRIEDQFDVPQAEQLQSDSWVSSFCANYKIKEYQCHGEAGSVDLLAIEKEQQRVQKITDCYKPQDQFNFNETGFFPYTPPEHGLATQQMSGKKKDKFHISVGVTYNVDSRKSRWPKAFCRKTPGEQGSYY</sequence>
<dbReference type="EMBL" id="JAACJO010000027">
    <property type="protein sequence ID" value="KAF5347104.1"/>
    <property type="molecule type" value="Genomic_DNA"/>
</dbReference>
<feature type="domain" description="HTH CENPB-type" evidence="2">
    <location>
        <begin position="78"/>
        <end position="151"/>
    </location>
</feature>
<protein>
    <recommendedName>
        <fullName evidence="2">HTH CENPB-type domain-containing protein</fullName>
    </recommendedName>
</protein>
<dbReference type="InterPro" id="IPR009057">
    <property type="entry name" value="Homeodomain-like_sf"/>
</dbReference>
<name>A0A8H5CS99_9AGAR</name>
<dbReference type="Pfam" id="PF03221">
    <property type="entry name" value="HTH_Tnp_Tc5"/>
    <property type="match status" value="1"/>
</dbReference>
<dbReference type="Gene3D" id="1.10.10.60">
    <property type="entry name" value="Homeodomain-like"/>
    <property type="match status" value="1"/>
</dbReference>
<evidence type="ECO:0000313" key="3">
    <source>
        <dbReference type="EMBL" id="KAF5347104.1"/>
    </source>
</evidence>
<reference evidence="3 4" key="1">
    <citation type="journal article" date="2020" name="ISME J.">
        <title>Uncovering the hidden diversity of litter-decomposition mechanisms in mushroom-forming fungi.</title>
        <authorList>
            <person name="Floudas D."/>
            <person name="Bentzer J."/>
            <person name="Ahren D."/>
            <person name="Johansson T."/>
            <person name="Persson P."/>
            <person name="Tunlid A."/>
        </authorList>
    </citation>
    <scope>NUCLEOTIDE SEQUENCE [LARGE SCALE GENOMIC DNA]</scope>
    <source>
        <strain evidence="3 4">CBS 146.42</strain>
    </source>
</reference>